<dbReference type="PROSITE" id="PS50850">
    <property type="entry name" value="MFS"/>
    <property type="match status" value="1"/>
</dbReference>
<keyword evidence="8" id="KW-0997">Cell inner membrane</keyword>
<feature type="transmembrane region" description="Helical" evidence="8">
    <location>
        <begin position="75"/>
        <end position="94"/>
    </location>
</feature>
<dbReference type="Gene3D" id="1.20.1720.10">
    <property type="entry name" value="Multidrug resistance protein D"/>
    <property type="match status" value="1"/>
</dbReference>
<organism evidence="10 11">
    <name type="scientific">Amphritea atlantica</name>
    <dbReference type="NCBI Taxonomy" id="355243"/>
    <lineage>
        <taxon>Bacteria</taxon>
        <taxon>Pseudomonadati</taxon>
        <taxon>Pseudomonadota</taxon>
        <taxon>Gammaproteobacteria</taxon>
        <taxon>Oceanospirillales</taxon>
        <taxon>Oceanospirillaceae</taxon>
        <taxon>Amphritea</taxon>
    </lineage>
</organism>
<evidence type="ECO:0000259" key="9">
    <source>
        <dbReference type="PROSITE" id="PS50850"/>
    </source>
</evidence>
<protein>
    <recommendedName>
        <fullName evidence="8">Bcr/CflA family efflux transporter</fullName>
    </recommendedName>
</protein>
<keyword evidence="11" id="KW-1185">Reference proteome</keyword>
<evidence type="ECO:0000256" key="2">
    <source>
        <dbReference type="ARBA" id="ARBA00006236"/>
    </source>
</evidence>
<feature type="transmembrane region" description="Helical" evidence="8">
    <location>
        <begin position="371"/>
        <end position="390"/>
    </location>
</feature>
<name>A0ABY5H055_9GAMM</name>
<comment type="subcellular location">
    <subcellularLocation>
        <location evidence="8">Cell inner membrane</location>
        <topology evidence="8">Multi-pass membrane protein</topology>
    </subcellularLocation>
    <subcellularLocation>
        <location evidence="1">Cell membrane</location>
        <topology evidence="1">Multi-pass membrane protein</topology>
    </subcellularLocation>
</comment>
<dbReference type="Proteomes" id="UP001059950">
    <property type="component" value="Chromosome"/>
</dbReference>
<feature type="transmembrane region" description="Helical" evidence="8">
    <location>
        <begin position="279"/>
        <end position="299"/>
    </location>
</feature>
<evidence type="ECO:0000313" key="11">
    <source>
        <dbReference type="Proteomes" id="UP001059950"/>
    </source>
</evidence>
<dbReference type="InterPro" id="IPR004812">
    <property type="entry name" value="Efflux_drug-R_Bcr/CmlA"/>
</dbReference>
<sequence>MFRPNSTAVIVTLAAAVALGPLSTDMYLPSLPGLTQVFNTSVDRVQVTLSVFLYGFAFAQLIYGPLADRFGRKPVMLGGLLLFILSSIGCALSTTIEQLILYRFLQALGACGGPVLGRTMVRDIHGPVNAAKVLSMMGSIMALAPAVAPVIGGYMVALFEWTSTFIFLCVYAVIATLLIVFKVPESLAAENRSSLSPLTILNNFATLLKHRQYLGYTLCCSFIFSGLFAFLSGAPFVLIDYFKVPAEHSGIFYAIASCGFLTGTIIAQRTGTRAGINGILRRGTTVSLLAGMAMLLPAVMDIHNLWITALTQVVYMIGVGMVMPQAMAGALAPFATIAGTASSLLGFIQSICAASVGMLVGHYHSGTPTTMAISIATMGLLSLLSFILLIKPGASRP</sequence>
<dbReference type="NCBIfam" id="NF008314">
    <property type="entry name" value="PRK11102.1"/>
    <property type="match status" value="1"/>
</dbReference>
<dbReference type="InterPro" id="IPR020846">
    <property type="entry name" value="MFS_dom"/>
</dbReference>
<dbReference type="EMBL" id="CP073344">
    <property type="protein sequence ID" value="UTW04909.1"/>
    <property type="molecule type" value="Genomic_DNA"/>
</dbReference>
<feature type="transmembrane region" description="Helical" evidence="8">
    <location>
        <begin position="44"/>
        <end position="63"/>
    </location>
</feature>
<evidence type="ECO:0000256" key="8">
    <source>
        <dbReference type="RuleBase" id="RU365088"/>
    </source>
</evidence>
<dbReference type="PANTHER" id="PTHR23502">
    <property type="entry name" value="MAJOR FACILITATOR SUPERFAMILY"/>
    <property type="match status" value="1"/>
</dbReference>
<dbReference type="CDD" id="cd17320">
    <property type="entry name" value="MFS_MdfA_MDR_like"/>
    <property type="match status" value="1"/>
</dbReference>
<evidence type="ECO:0000313" key="10">
    <source>
        <dbReference type="EMBL" id="UTW04909.1"/>
    </source>
</evidence>
<keyword evidence="5 8" id="KW-0812">Transmembrane</keyword>
<dbReference type="SUPFAM" id="SSF103473">
    <property type="entry name" value="MFS general substrate transporter"/>
    <property type="match status" value="1"/>
</dbReference>
<evidence type="ECO:0000256" key="3">
    <source>
        <dbReference type="ARBA" id="ARBA00022448"/>
    </source>
</evidence>
<reference evidence="10" key="1">
    <citation type="submission" date="2021-04" db="EMBL/GenBank/DDBJ databases">
        <title>Oceanospirillales bacteria with DddD are important DMSP degraders in coastal seawater.</title>
        <authorList>
            <person name="Liu J."/>
        </authorList>
    </citation>
    <scope>NUCLEOTIDE SEQUENCE</scope>
    <source>
        <strain evidence="10">GY6</strain>
    </source>
</reference>
<feature type="transmembrane region" description="Helical" evidence="8">
    <location>
        <begin position="133"/>
        <end position="159"/>
    </location>
</feature>
<comment type="caution">
    <text evidence="8">Lacks conserved residue(s) required for the propagation of feature annotation.</text>
</comment>
<keyword evidence="6 8" id="KW-1133">Transmembrane helix</keyword>
<gene>
    <name evidence="10" type="ORF">KDX31_07900</name>
</gene>
<keyword evidence="4" id="KW-1003">Cell membrane</keyword>
<evidence type="ECO:0000256" key="4">
    <source>
        <dbReference type="ARBA" id="ARBA00022475"/>
    </source>
</evidence>
<feature type="transmembrane region" description="Helical" evidence="8">
    <location>
        <begin position="100"/>
        <end position="121"/>
    </location>
</feature>
<accession>A0ABY5H055</accession>
<dbReference type="PRINTS" id="PR01036">
    <property type="entry name" value="TCRTETB"/>
</dbReference>
<keyword evidence="7 8" id="KW-0472">Membrane</keyword>
<keyword evidence="3 8" id="KW-0813">Transport</keyword>
<dbReference type="InterPro" id="IPR011701">
    <property type="entry name" value="MFS"/>
</dbReference>
<feature type="transmembrane region" description="Helical" evidence="8">
    <location>
        <begin position="305"/>
        <end position="322"/>
    </location>
</feature>
<feature type="domain" description="Major facilitator superfamily (MFS) profile" evidence="9">
    <location>
        <begin position="9"/>
        <end position="394"/>
    </location>
</feature>
<dbReference type="Pfam" id="PF07690">
    <property type="entry name" value="MFS_1"/>
    <property type="match status" value="1"/>
</dbReference>
<feature type="transmembrane region" description="Helical" evidence="8">
    <location>
        <begin position="250"/>
        <end position="267"/>
    </location>
</feature>
<feature type="transmembrane region" description="Helical" evidence="8">
    <location>
        <begin position="165"/>
        <end position="183"/>
    </location>
</feature>
<proteinExistence type="inferred from homology"/>
<evidence type="ECO:0000256" key="1">
    <source>
        <dbReference type="ARBA" id="ARBA00004651"/>
    </source>
</evidence>
<evidence type="ECO:0000256" key="5">
    <source>
        <dbReference type="ARBA" id="ARBA00022692"/>
    </source>
</evidence>
<dbReference type="PANTHER" id="PTHR23502:SF132">
    <property type="entry name" value="POLYAMINE TRANSPORTER 2-RELATED"/>
    <property type="match status" value="1"/>
</dbReference>
<dbReference type="InterPro" id="IPR036259">
    <property type="entry name" value="MFS_trans_sf"/>
</dbReference>
<feature type="transmembrane region" description="Helical" evidence="8">
    <location>
        <begin position="213"/>
        <end position="238"/>
    </location>
</feature>
<evidence type="ECO:0000256" key="6">
    <source>
        <dbReference type="ARBA" id="ARBA00022989"/>
    </source>
</evidence>
<dbReference type="NCBIfam" id="TIGR00710">
    <property type="entry name" value="efflux_Bcr_CflA"/>
    <property type="match status" value="1"/>
</dbReference>
<comment type="similarity">
    <text evidence="2 8">Belongs to the major facilitator superfamily. Bcr/CmlA family.</text>
</comment>
<feature type="transmembrane region" description="Helical" evidence="8">
    <location>
        <begin position="334"/>
        <end position="359"/>
    </location>
</feature>
<evidence type="ECO:0000256" key="7">
    <source>
        <dbReference type="ARBA" id="ARBA00023136"/>
    </source>
</evidence>